<dbReference type="HOGENOM" id="CLU_098435_3_0_1"/>
<reference evidence="4" key="1">
    <citation type="submission" date="2012-12" db="EMBL/GenBank/DDBJ databases">
        <authorList>
            <person name="Hellsten U."/>
            <person name="Grimwood J."/>
            <person name="Chapman J.A."/>
            <person name="Shapiro H."/>
            <person name="Aerts A."/>
            <person name="Otillar R.P."/>
            <person name="Terry A.Y."/>
            <person name="Boore J.L."/>
            <person name="Simakov O."/>
            <person name="Marletaz F."/>
            <person name="Cho S.-J."/>
            <person name="Edsinger-Gonzales E."/>
            <person name="Havlak P."/>
            <person name="Kuo D.-H."/>
            <person name="Larsson T."/>
            <person name="Lv J."/>
            <person name="Arendt D."/>
            <person name="Savage R."/>
            <person name="Osoegawa K."/>
            <person name="de Jong P."/>
            <person name="Lindberg D.R."/>
            <person name="Seaver E.C."/>
            <person name="Weisblat D.A."/>
            <person name="Putnam N.H."/>
            <person name="Grigoriev I.V."/>
            <person name="Rokhsar D.S."/>
        </authorList>
    </citation>
    <scope>NUCLEOTIDE SEQUENCE</scope>
</reference>
<evidence type="ECO:0000313" key="2">
    <source>
        <dbReference type="EMBL" id="ESO00550.1"/>
    </source>
</evidence>
<reference evidence="2 4" key="2">
    <citation type="journal article" date="2013" name="Nature">
        <title>Insights into bilaterian evolution from three spiralian genomes.</title>
        <authorList>
            <person name="Simakov O."/>
            <person name="Marletaz F."/>
            <person name="Cho S.J."/>
            <person name="Edsinger-Gonzales E."/>
            <person name="Havlak P."/>
            <person name="Hellsten U."/>
            <person name="Kuo D.H."/>
            <person name="Larsson T."/>
            <person name="Lv J."/>
            <person name="Arendt D."/>
            <person name="Savage R."/>
            <person name="Osoegawa K."/>
            <person name="de Jong P."/>
            <person name="Grimwood J."/>
            <person name="Chapman J.A."/>
            <person name="Shapiro H."/>
            <person name="Aerts A."/>
            <person name="Otillar R.P."/>
            <person name="Terry A.Y."/>
            <person name="Boore J.L."/>
            <person name="Grigoriev I.V."/>
            <person name="Lindberg D.R."/>
            <person name="Seaver E.C."/>
            <person name="Weisblat D.A."/>
            <person name="Putnam N.H."/>
            <person name="Rokhsar D.S."/>
        </authorList>
    </citation>
    <scope>NUCLEOTIDE SEQUENCE</scope>
</reference>
<sequence>MSEYELASKGPLKLKKVSDPQIKKKMKNKKIKNVGEKEIAEMVNSSNVRLVDMGYSKSVEPVAKTAAEIAFEKAKEKRSIEELKKKAFKSHRERILEFNVKMDKLTEYNDIPKVSWTK</sequence>
<dbReference type="OMA" id="MSDEYQH"/>
<dbReference type="CTD" id="20205423"/>
<evidence type="ECO:0000256" key="1">
    <source>
        <dbReference type="ARBA" id="ARBA00008948"/>
    </source>
</evidence>
<dbReference type="InterPro" id="IPR013865">
    <property type="entry name" value="FAM32A"/>
</dbReference>
<dbReference type="STRING" id="6412.T1F9C4"/>
<accession>T1F9C4</accession>
<evidence type="ECO:0000313" key="4">
    <source>
        <dbReference type="Proteomes" id="UP000015101"/>
    </source>
</evidence>
<organism evidence="3 4">
    <name type="scientific">Helobdella robusta</name>
    <name type="common">Californian leech</name>
    <dbReference type="NCBI Taxonomy" id="6412"/>
    <lineage>
        <taxon>Eukaryota</taxon>
        <taxon>Metazoa</taxon>
        <taxon>Spiralia</taxon>
        <taxon>Lophotrochozoa</taxon>
        <taxon>Annelida</taxon>
        <taxon>Clitellata</taxon>
        <taxon>Hirudinea</taxon>
        <taxon>Rhynchobdellida</taxon>
        <taxon>Glossiphoniidae</taxon>
        <taxon>Helobdella</taxon>
    </lineage>
</organism>
<dbReference type="FunCoup" id="T1F9C4">
    <property type="interactions" value="40"/>
</dbReference>
<dbReference type="PANTHER" id="PTHR13282">
    <property type="entry name" value="PROTEIN FAM32A"/>
    <property type="match status" value="1"/>
</dbReference>
<dbReference type="Pfam" id="PF08555">
    <property type="entry name" value="FAM32A"/>
    <property type="match status" value="1"/>
</dbReference>
<keyword evidence="4" id="KW-1185">Reference proteome</keyword>
<dbReference type="GeneID" id="20205423"/>
<gene>
    <name evidence="3" type="primary">20205423</name>
    <name evidence="2" type="ORF">HELRODRAFT_175511</name>
</gene>
<protein>
    <submittedName>
        <fullName evidence="2 3">Uncharacterized protein</fullName>
    </submittedName>
</protein>
<reference evidence="3" key="3">
    <citation type="submission" date="2015-06" db="UniProtKB">
        <authorList>
            <consortium name="EnsemblMetazoa"/>
        </authorList>
    </citation>
    <scope>IDENTIFICATION</scope>
</reference>
<dbReference type="KEGG" id="hro:HELRODRAFT_175511"/>
<dbReference type="AlphaFoldDB" id="T1F9C4"/>
<dbReference type="OrthoDB" id="205403at2759"/>
<dbReference type="GO" id="GO:0005730">
    <property type="term" value="C:nucleolus"/>
    <property type="evidence" value="ECO:0000318"/>
    <property type="project" value="GO_Central"/>
</dbReference>
<dbReference type="InParanoid" id="T1F9C4"/>
<proteinExistence type="inferred from homology"/>
<name>T1F9C4_HELRO</name>
<comment type="similarity">
    <text evidence="1">Belongs to the FAM32 family.</text>
</comment>
<dbReference type="PANTHER" id="PTHR13282:SF6">
    <property type="entry name" value="PROTEIN FAM32A"/>
    <property type="match status" value="1"/>
</dbReference>
<evidence type="ECO:0000313" key="3">
    <source>
        <dbReference type="EnsemblMetazoa" id="HelroP175511"/>
    </source>
</evidence>
<dbReference type="eggNOG" id="KOG3410">
    <property type="taxonomic scope" value="Eukaryota"/>
</dbReference>
<dbReference type="RefSeq" id="XP_009021187.1">
    <property type="nucleotide sequence ID" value="XM_009022939.1"/>
</dbReference>
<dbReference type="EMBL" id="AMQM01005310">
    <property type="status" value="NOT_ANNOTATED_CDS"/>
    <property type="molecule type" value="Genomic_DNA"/>
</dbReference>
<dbReference type="Proteomes" id="UP000015101">
    <property type="component" value="Unassembled WGS sequence"/>
</dbReference>
<dbReference type="EnsemblMetazoa" id="HelroT175511">
    <property type="protein sequence ID" value="HelroP175511"/>
    <property type="gene ID" value="HelroG175511"/>
</dbReference>
<dbReference type="EMBL" id="KB096900">
    <property type="protein sequence ID" value="ESO00550.1"/>
    <property type="molecule type" value="Genomic_DNA"/>
</dbReference>